<comment type="caution">
    <text evidence="2">The sequence shown here is derived from an EMBL/GenBank/DDBJ whole genome shotgun (WGS) entry which is preliminary data.</text>
</comment>
<dbReference type="EMBL" id="BSTX01000001">
    <property type="protein sequence ID" value="GLZ77559.1"/>
    <property type="molecule type" value="Genomic_DNA"/>
</dbReference>
<keyword evidence="3" id="KW-1185">Reference proteome</keyword>
<accession>A0A9W6SKW1</accession>
<evidence type="ECO:0000259" key="1">
    <source>
        <dbReference type="Pfam" id="PF00576"/>
    </source>
</evidence>
<evidence type="ECO:0000313" key="2">
    <source>
        <dbReference type="EMBL" id="GLZ77559.1"/>
    </source>
</evidence>
<feature type="domain" description="Transthyretin/hydroxyisourate hydrolase" evidence="1">
    <location>
        <begin position="3"/>
        <end position="86"/>
    </location>
</feature>
<gene>
    <name evidence="2" type="ORF">Afil01_23660</name>
</gene>
<name>A0A9W6SKW1_9ACTN</name>
<dbReference type="Pfam" id="PF00576">
    <property type="entry name" value="Transthyretin"/>
    <property type="match status" value="1"/>
</dbReference>
<dbReference type="Gene3D" id="2.60.40.180">
    <property type="entry name" value="Transthyretin/hydroxyisourate hydrolase domain"/>
    <property type="match status" value="1"/>
</dbReference>
<evidence type="ECO:0000313" key="3">
    <source>
        <dbReference type="Proteomes" id="UP001165079"/>
    </source>
</evidence>
<sequence>MTVSLRVLDAHNGLPVEDLPVRLEHRGCEGWSTVDVARTDCTGRVEQWDVPSGAAYRCVLDTDRHFTPLGLTGFYTEIILALRCSAMRVTILVAPHFHLVHDENP</sequence>
<dbReference type="RefSeq" id="WP_285662660.1">
    <property type="nucleotide sequence ID" value="NZ_BSTX01000001.1"/>
</dbReference>
<dbReference type="SUPFAM" id="SSF49472">
    <property type="entry name" value="Transthyretin (synonym: prealbumin)"/>
    <property type="match status" value="1"/>
</dbReference>
<reference evidence="2" key="1">
    <citation type="submission" date="2023-03" db="EMBL/GenBank/DDBJ databases">
        <title>Actinorhabdospora filicis NBRC 111898.</title>
        <authorList>
            <person name="Ichikawa N."/>
            <person name="Sato H."/>
            <person name="Tonouchi N."/>
        </authorList>
    </citation>
    <scope>NUCLEOTIDE SEQUENCE</scope>
    <source>
        <strain evidence="2">NBRC 111898</strain>
    </source>
</reference>
<dbReference type="InterPro" id="IPR036817">
    <property type="entry name" value="Transthyretin/HIU_hydrolase_sf"/>
</dbReference>
<protein>
    <recommendedName>
        <fullName evidence="1">Transthyretin/hydroxyisourate hydrolase domain-containing protein</fullName>
    </recommendedName>
</protein>
<organism evidence="2 3">
    <name type="scientific">Actinorhabdospora filicis</name>
    <dbReference type="NCBI Taxonomy" id="1785913"/>
    <lineage>
        <taxon>Bacteria</taxon>
        <taxon>Bacillati</taxon>
        <taxon>Actinomycetota</taxon>
        <taxon>Actinomycetes</taxon>
        <taxon>Micromonosporales</taxon>
        <taxon>Micromonosporaceae</taxon>
        <taxon>Actinorhabdospora</taxon>
    </lineage>
</organism>
<dbReference type="InterPro" id="IPR023416">
    <property type="entry name" value="Transthyretin/HIU_hydrolase_d"/>
</dbReference>
<dbReference type="Proteomes" id="UP001165079">
    <property type="component" value="Unassembled WGS sequence"/>
</dbReference>
<proteinExistence type="predicted"/>
<dbReference type="AlphaFoldDB" id="A0A9W6SKW1"/>